<dbReference type="AlphaFoldDB" id="A0A850C418"/>
<proteinExistence type="predicted"/>
<feature type="non-terminal residue" evidence="3">
    <location>
        <position position="1"/>
    </location>
</feature>
<evidence type="ECO:0000313" key="3">
    <source>
        <dbReference type="EMBL" id="NUQ88749.1"/>
    </source>
</evidence>
<feature type="domain" description="C-terminal of Roc COR-B" evidence="2">
    <location>
        <begin position="50"/>
        <end position="188"/>
    </location>
</feature>
<sequence length="397" mass="44615">GHGGRPPTSLIAQLVDPTTPSLEAWHDYGGDLAVQTRICKFSDASDNFHIPEGLIYRLIVRLHSLSLGRERYEDSLHWTGGLVVDHGLHGRALIKLDRNRLIVSVKAVVPDYLLTLVIEEIKSHVAEFWQGVKVRTYVSCGGNCNDPEGRLAGQWEIERLFNRRLKGKREITCGSCDEDVVIQDLIRGVSAPIDSDERFAMAVEKLFSPVFTTQAGRQIVTKAEAYLQDLLQAFENETDSGPRLFTLTLGGMEFTLAPNGEFARCKVNFWCEYSREPVASQGGWSFEVRLSENWLVDTASWSNAMAIALSVSNPVAHTQRTFIEYPATKAIKQGRSSSLNIEDARTRLRELQDLIREQDPTFGGLVRVRHRGRYMWVHPRFEAEFNPGLPDMGGAEE</sequence>
<name>A0A850C418_9ACTN</name>
<dbReference type="Pfam" id="PF25497">
    <property type="entry name" value="COR-B"/>
    <property type="match status" value="1"/>
</dbReference>
<keyword evidence="1" id="KW-0677">Repeat</keyword>
<dbReference type="Gene3D" id="3.30.310.200">
    <property type="match status" value="1"/>
</dbReference>
<evidence type="ECO:0000256" key="1">
    <source>
        <dbReference type="ARBA" id="ARBA00022737"/>
    </source>
</evidence>
<comment type="caution">
    <text evidence="3">The sequence shown here is derived from an EMBL/GenBank/DDBJ whole genome shotgun (WGS) entry which is preliminary data.</text>
</comment>
<dbReference type="Proteomes" id="UP000574690">
    <property type="component" value="Unassembled WGS sequence"/>
</dbReference>
<evidence type="ECO:0000259" key="2">
    <source>
        <dbReference type="Pfam" id="PF25497"/>
    </source>
</evidence>
<reference evidence="3 4" key="1">
    <citation type="submission" date="2020-05" db="EMBL/GenBank/DDBJ databases">
        <title>DNA-SIP metagenomic assembled genomes.</title>
        <authorList>
            <person name="Yu J."/>
        </authorList>
    </citation>
    <scope>NUCLEOTIDE SEQUENCE [LARGE SCALE GENOMIC DNA]</scope>
    <source>
        <strain evidence="3">Bin5.27</strain>
    </source>
</reference>
<evidence type="ECO:0000313" key="4">
    <source>
        <dbReference type="Proteomes" id="UP000574690"/>
    </source>
</evidence>
<accession>A0A850C418</accession>
<dbReference type="EMBL" id="JABFXE010000413">
    <property type="protein sequence ID" value="NUQ88749.1"/>
    <property type="molecule type" value="Genomic_DNA"/>
</dbReference>
<organism evidence="3 4">
    <name type="scientific">Glycomyces artemisiae</name>
    <dbReference type="NCBI Taxonomy" id="1076443"/>
    <lineage>
        <taxon>Bacteria</taxon>
        <taxon>Bacillati</taxon>
        <taxon>Actinomycetota</taxon>
        <taxon>Actinomycetes</taxon>
        <taxon>Glycomycetales</taxon>
        <taxon>Glycomycetaceae</taxon>
        <taxon>Glycomyces</taxon>
    </lineage>
</organism>
<gene>
    <name evidence="3" type="ORF">HOQ43_09840</name>
</gene>
<protein>
    <recommendedName>
        <fullName evidence="2">C-terminal of Roc COR-B domain-containing protein</fullName>
    </recommendedName>
</protein>
<dbReference type="InterPro" id="IPR057263">
    <property type="entry name" value="COR-B"/>
</dbReference>